<comment type="caution">
    <text evidence="1">The sequence shown here is derived from an EMBL/GenBank/DDBJ whole genome shotgun (WGS) entry which is preliminary data.</text>
</comment>
<dbReference type="EMBL" id="QPFP01000054">
    <property type="protein sequence ID" value="TEB25712.1"/>
    <property type="molecule type" value="Genomic_DNA"/>
</dbReference>
<organism evidence="1 2">
    <name type="scientific">Coprinellus micaceus</name>
    <name type="common">Glistening ink-cap mushroom</name>
    <name type="synonym">Coprinus micaceus</name>
    <dbReference type="NCBI Taxonomy" id="71717"/>
    <lineage>
        <taxon>Eukaryota</taxon>
        <taxon>Fungi</taxon>
        <taxon>Dikarya</taxon>
        <taxon>Basidiomycota</taxon>
        <taxon>Agaricomycotina</taxon>
        <taxon>Agaricomycetes</taxon>
        <taxon>Agaricomycetidae</taxon>
        <taxon>Agaricales</taxon>
        <taxon>Agaricineae</taxon>
        <taxon>Psathyrellaceae</taxon>
        <taxon>Coprinellus</taxon>
    </lineage>
</organism>
<evidence type="ECO:0000313" key="2">
    <source>
        <dbReference type="Proteomes" id="UP000298030"/>
    </source>
</evidence>
<sequence length="158" mass="17778">MPRKSWCVVCWGSTSAWIGGAQRGAVRATTIRTRISIAHSEVVDTGQAPIVTRFDTSFAAPDYLRRNEVERIFRLRWPGKRLEFECLPRALRCLRTEVNQFGRKRGQRRGVAYSGFQMAVSEVMGVGSRGTSRGFDYEPSAGMFVTKKPDQGRRSMGV</sequence>
<name>A0A4Y7SV79_COPMI</name>
<dbReference type="Proteomes" id="UP000298030">
    <property type="component" value="Unassembled WGS sequence"/>
</dbReference>
<protein>
    <submittedName>
        <fullName evidence="1">Uncharacterized protein</fullName>
    </submittedName>
</protein>
<keyword evidence="2" id="KW-1185">Reference proteome</keyword>
<proteinExistence type="predicted"/>
<accession>A0A4Y7SV79</accession>
<gene>
    <name evidence="1" type="ORF">FA13DRAFT_1140654</name>
</gene>
<evidence type="ECO:0000313" key="1">
    <source>
        <dbReference type="EMBL" id="TEB25712.1"/>
    </source>
</evidence>
<dbReference type="AlphaFoldDB" id="A0A4Y7SV79"/>
<reference evidence="1 2" key="1">
    <citation type="journal article" date="2019" name="Nat. Ecol. Evol.">
        <title>Megaphylogeny resolves global patterns of mushroom evolution.</title>
        <authorList>
            <person name="Varga T."/>
            <person name="Krizsan K."/>
            <person name="Foldi C."/>
            <person name="Dima B."/>
            <person name="Sanchez-Garcia M."/>
            <person name="Sanchez-Ramirez S."/>
            <person name="Szollosi G.J."/>
            <person name="Szarkandi J.G."/>
            <person name="Papp V."/>
            <person name="Albert L."/>
            <person name="Andreopoulos W."/>
            <person name="Angelini C."/>
            <person name="Antonin V."/>
            <person name="Barry K.W."/>
            <person name="Bougher N.L."/>
            <person name="Buchanan P."/>
            <person name="Buyck B."/>
            <person name="Bense V."/>
            <person name="Catcheside P."/>
            <person name="Chovatia M."/>
            <person name="Cooper J."/>
            <person name="Damon W."/>
            <person name="Desjardin D."/>
            <person name="Finy P."/>
            <person name="Geml J."/>
            <person name="Haridas S."/>
            <person name="Hughes K."/>
            <person name="Justo A."/>
            <person name="Karasinski D."/>
            <person name="Kautmanova I."/>
            <person name="Kiss B."/>
            <person name="Kocsube S."/>
            <person name="Kotiranta H."/>
            <person name="LaButti K.M."/>
            <person name="Lechner B.E."/>
            <person name="Liimatainen K."/>
            <person name="Lipzen A."/>
            <person name="Lukacs Z."/>
            <person name="Mihaltcheva S."/>
            <person name="Morgado L.N."/>
            <person name="Niskanen T."/>
            <person name="Noordeloos M.E."/>
            <person name="Ohm R.A."/>
            <person name="Ortiz-Santana B."/>
            <person name="Ovrebo C."/>
            <person name="Racz N."/>
            <person name="Riley R."/>
            <person name="Savchenko A."/>
            <person name="Shiryaev A."/>
            <person name="Soop K."/>
            <person name="Spirin V."/>
            <person name="Szebenyi C."/>
            <person name="Tomsovsky M."/>
            <person name="Tulloss R.E."/>
            <person name="Uehling J."/>
            <person name="Grigoriev I.V."/>
            <person name="Vagvolgyi C."/>
            <person name="Papp T."/>
            <person name="Martin F.M."/>
            <person name="Miettinen O."/>
            <person name="Hibbett D.S."/>
            <person name="Nagy L.G."/>
        </authorList>
    </citation>
    <scope>NUCLEOTIDE SEQUENCE [LARGE SCALE GENOMIC DNA]</scope>
    <source>
        <strain evidence="1 2">FP101781</strain>
    </source>
</reference>